<comment type="caution">
    <text evidence="2">The sequence shown here is derived from an EMBL/GenBank/DDBJ whole genome shotgun (WGS) entry which is preliminary data.</text>
</comment>
<dbReference type="EMBL" id="JAOAMV010000001">
    <property type="protein sequence ID" value="MCT2557550.1"/>
    <property type="molecule type" value="Genomic_DNA"/>
</dbReference>
<dbReference type="GO" id="GO:0032259">
    <property type="term" value="P:methylation"/>
    <property type="evidence" value="ECO:0007669"/>
    <property type="project" value="UniProtKB-KW"/>
</dbReference>
<feature type="signal peptide" evidence="1">
    <location>
        <begin position="1"/>
        <end position="20"/>
    </location>
</feature>
<evidence type="ECO:0000313" key="3">
    <source>
        <dbReference type="Proteomes" id="UP001142648"/>
    </source>
</evidence>
<dbReference type="Proteomes" id="UP001142648">
    <property type="component" value="Unassembled WGS sequence"/>
</dbReference>
<gene>
    <name evidence="2" type="ORF">N0B51_01005</name>
</gene>
<organism evidence="2 3">
    <name type="scientific">Tsuneonella litorea</name>
    <dbReference type="NCBI Taxonomy" id="2976475"/>
    <lineage>
        <taxon>Bacteria</taxon>
        <taxon>Pseudomonadati</taxon>
        <taxon>Pseudomonadota</taxon>
        <taxon>Alphaproteobacteria</taxon>
        <taxon>Sphingomonadales</taxon>
        <taxon>Erythrobacteraceae</taxon>
        <taxon>Tsuneonella</taxon>
    </lineage>
</organism>
<protein>
    <submittedName>
        <fullName evidence="2">Methyltransferase</fullName>
    </submittedName>
</protein>
<keyword evidence="2" id="KW-0489">Methyltransferase</keyword>
<dbReference type="SUPFAM" id="SSF53335">
    <property type="entry name" value="S-adenosyl-L-methionine-dependent methyltransferases"/>
    <property type="match status" value="2"/>
</dbReference>
<proteinExistence type="predicted"/>
<dbReference type="Gene3D" id="3.40.50.150">
    <property type="entry name" value="Vaccinia Virus protein VP39"/>
    <property type="match status" value="1"/>
</dbReference>
<dbReference type="AlphaFoldDB" id="A0A9X3A873"/>
<evidence type="ECO:0000256" key="1">
    <source>
        <dbReference type="SAM" id="SignalP"/>
    </source>
</evidence>
<sequence length="272" mass="29937">MRSGYTFLALSLLLAAPAAAHDPVSIEAAAAAALARDNRAQDAARDQYRHPAETLAFFQVEPDMKVGEYAPGGGWYSRVLGNYLSPKGRLVGLYFTPEEGIFDEKTREGIRQGAAGFAAKVEGWTARPAAGTSALTLDGITDADKGTFDRILVIRMMHNMMRWNFADSELKAMRDLLKPGGMLGIVQHRAPEWADGDYSNGTRGYLRQSDVVGFVEAMGFDLVGASEINANPRDTADYPEGVWEMPPTLRTKRDDLRTLGESDRMTLLFRKR</sequence>
<reference evidence="2" key="1">
    <citation type="submission" date="2022-09" db="EMBL/GenBank/DDBJ databases">
        <title>The genome sequence of Tsuneonella sp. YG55.</title>
        <authorList>
            <person name="Liu Y."/>
        </authorList>
    </citation>
    <scope>NUCLEOTIDE SEQUENCE</scope>
    <source>
        <strain evidence="2">YG55</strain>
    </source>
</reference>
<feature type="chain" id="PRO_5040925541" evidence="1">
    <location>
        <begin position="21"/>
        <end position="272"/>
    </location>
</feature>
<dbReference type="GO" id="GO:0008168">
    <property type="term" value="F:methyltransferase activity"/>
    <property type="evidence" value="ECO:0007669"/>
    <property type="project" value="UniProtKB-KW"/>
</dbReference>
<dbReference type="PIRSF" id="PIRSF031679">
    <property type="entry name" value="Mtase_Alr7345_prd"/>
    <property type="match status" value="1"/>
</dbReference>
<keyword evidence="1" id="KW-0732">Signal</keyword>
<accession>A0A9X3A873</accession>
<dbReference type="RefSeq" id="WP_259960326.1">
    <property type="nucleotide sequence ID" value="NZ_JAOAMV010000001.1"/>
</dbReference>
<keyword evidence="3" id="KW-1185">Reference proteome</keyword>
<evidence type="ECO:0000313" key="2">
    <source>
        <dbReference type="EMBL" id="MCT2557550.1"/>
    </source>
</evidence>
<keyword evidence="2" id="KW-0808">Transferase</keyword>
<dbReference type="InterPro" id="IPR016980">
    <property type="entry name" value="S-AdoMet-dep_MeTrfase_Alr7345"/>
</dbReference>
<dbReference type="InterPro" id="IPR029063">
    <property type="entry name" value="SAM-dependent_MTases_sf"/>
</dbReference>
<name>A0A9X3A873_9SPHN</name>